<dbReference type="Proteomes" id="UP000294933">
    <property type="component" value="Unassembled WGS sequence"/>
</dbReference>
<dbReference type="STRING" id="50990.A0A4Y7QDW2"/>
<dbReference type="PROSITE" id="PS51039">
    <property type="entry name" value="ZF_AN1"/>
    <property type="match status" value="1"/>
</dbReference>
<dbReference type="SMART" id="SM00154">
    <property type="entry name" value="ZnF_AN1"/>
    <property type="match status" value="1"/>
</dbReference>
<keyword evidence="7" id="KW-1185">Reference proteome</keyword>
<proteinExistence type="predicted"/>
<dbReference type="OrthoDB" id="431929at2759"/>
<protein>
    <recommendedName>
        <fullName evidence="5">AN1-type domain-containing protein</fullName>
    </recommendedName>
</protein>
<evidence type="ECO:0000256" key="4">
    <source>
        <dbReference type="PROSITE-ProRule" id="PRU00449"/>
    </source>
</evidence>
<feature type="domain" description="AN1-type" evidence="5">
    <location>
        <begin position="4"/>
        <end position="51"/>
    </location>
</feature>
<evidence type="ECO:0000256" key="3">
    <source>
        <dbReference type="ARBA" id="ARBA00022833"/>
    </source>
</evidence>
<gene>
    <name evidence="6" type="ORF">BD410DRAFT_785832</name>
</gene>
<accession>A0A4Y7QDW2</accession>
<evidence type="ECO:0000313" key="7">
    <source>
        <dbReference type="Proteomes" id="UP000294933"/>
    </source>
</evidence>
<dbReference type="InterPro" id="IPR000058">
    <property type="entry name" value="Znf_AN1"/>
</dbReference>
<dbReference type="GO" id="GO:0005737">
    <property type="term" value="C:cytoplasm"/>
    <property type="evidence" value="ECO:0007669"/>
    <property type="project" value="TreeGrafter"/>
</dbReference>
<dbReference type="PANTHER" id="PTHR14677">
    <property type="entry name" value="ARSENITE INDUCUBLE RNA ASSOCIATED PROTEIN AIP-1-RELATED"/>
    <property type="match status" value="1"/>
</dbReference>
<dbReference type="Pfam" id="PF01428">
    <property type="entry name" value="zf-AN1"/>
    <property type="match status" value="1"/>
</dbReference>
<organism evidence="6 7">
    <name type="scientific">Rickenella mellea</name>
    <dbReference type="NCBI Taxonomy" id="50990"/>
    <lineage>
        <taxon>Eukaryota</taxon>
        <taxon>Fungi</taxon>
        <taxon>Dikarya</taxon>
        <taxon>Basidiomycota</taxon>
        <taxon>Agaricomycotina</taxon>
        <taxon>Agaricomycetes</taxon>
        <taxon>Hymenochaetales</taxon>
        <taxon>Rickenellaceae</taxon>
        <taxon>Rickenella</taxon>
    </lineage>
</organism>
<dbReference type="SUPFAM" id="SSF118310">
    <property type="entry name" value="AN1-like Zinc finger"/>
    <property type="match status" value="1"/>
</dbReference>
<dbReference type="AlphaFoldDB" id="A0A4Y7QDW2"/>
<dbReference type="InterPro" id="IPR035896">
    <property type="entry name" value="AN1-like_Znf"/>
</dbReference>
<evidence type="ECO:0000313" key="6">
    <source>
        <dbReference type="EMBL" id="TDL25060.1"/>
    </source>
</evidence>
<reference evidence="6 7" key="1">
    <citation type="submission" date="2018-06" db="EMBL/GenBank/DDBJ databases">
        <title>A transcriptomic atlas of mushroom development highlights an independent origin of complex multicellularity.</title>
        <authorList>
            <consortium name="DOE Joint Genome Institute"/>
            <person name="Krizsan K."/>
            <person name="Almasi E."/>
            <person name="Merenyi Z."/>
            <person name="Sahu N."/>
            <person name="Viragh M."/>
            <person name="Koszo T."/>
            <person name="Mondo S."/>
            <person name="Kiss B."/>
            <person name="Balint B."/>
            <person name="Kues U."/>
            <person name="Barry K."/>
            <person name="Hegedus J.C."/>
            <person name="Henrissat B."/>
            <person name="Johnson J."/>
            <person name="Lipzen A."/>
            <person name="Ohm R."/>
            <person name="Nagy I."/>
            <person name="Pangilinan J."/>
            <person name="Yan J."/>
            <person name="Xiong Y."/>
            <person name="Grigoriev I.V."/>
            <person name="Hibbett D.S."/>
            <person name="Nagy L.G."/>
        </authorList>
    </citation>
    <scope>NUCLEOTIDE SEQUENCE [LARGE SCALE GENOMIC DNA]</scope>
    <source>
        <strain evidence="6 7">SZMC22713</strain>
    </source>
</reference>
<dbReference type="PANTHER" id="PTHR14677:SF20">
    <property type="entry name" value="ZINC FINGER AN1-TYPE CONTAINING 2A-RELATED"/>
    <property type="match status" value="1"/>
</dbReference>
<dbReference type="EMBL" id="ML170165">
    <property type="protein sequence ID" value="TDL25060.1"/>
    <property type="molecule type" value="Genomic_DNA"/>
</dbReference>
<dbReference type="VEuPathDB" id="FungiDB:BD410DRAFT_785832"/>
<keyword evidence="3" id="KW-0862">Zinc</keyword>
<evidence type="ECO:0000259" key="5">
    <source>
        <dbReference type="PROSITE" id="PS51039"/>
    </source>
</evidence>
<keyword evidence="1" id="KW-0479">Metal-binding</keyword>
<keyword evidence="2 4" id="KW-0863">Zinc-finger</keyword>
<name>A0A4Y7QDW2_9AGAM</name>
<sequence length="249" mass="27766">MDLAVIGTHCSLLSCRELDLLPVKCRCEKLFCRRHFLPDDHDCLANQSDTPSTPFSATKRPRCAFEACNFRHRHPPNHSCATVVDNPIDKRGAARNVLQRVLPTTTKPTPKSRVLRPSTTSATKLAHMNRVAAMQMRQRAIAGEPGVNAASVDISDRLHVGVKVDNRDAEEFYWFRKNTSVGRVVDLIGARNGAAESDIYMLYLVNSDGPDQNERMHLSYDRVLSQVVTEGSHLMLVRVTNQADSQSSV</sequence>
<dbReference type="Gene3D" id="4.10.1110.10">
    <property type="entry name" value="AN1-like Zinc finger"/>
    <property type="match status" value="1"/>
</dbReference>
<dbReference type="GO" id="GO:0008270">
    <property type="term" value="F:zinc ion binding"/>
    <property type="evidence" value="ECO:0007669"/>
    <property type="project" value="UniProtKB-KW"/>
</dbReference>
<evidence type="ECO:0000256" key="1">
    <source>
        <dbReference type="ARBA" id="ARBA00022723"/>
    </source>
</evidence>
<evidence type="ECO:0000256" key="2">
    <source>
        <dbReference type="ARBA" id="ARBA00022771"/>
    </source>
</evidence>